<dbReference type="SUPFAM" id="SSF55729">
    <property type="entry name" value="Acyl-CoA N-acyltransferases (Nat)"/>
    <property type="match status" value="1"/>
</dbReference>
<name>A0ABY1B038_9PSED</name>
<dbReference type="Gene3D" id="3.40.630.30">
    <property type="match status" value="1"/>
</dbReference>
<protein>
    <submittedName>
        <fullName evidence="2">Acetyltransferase (GNAT) domain-containing protein</fullName>
    </submittedName>
</protein>
<reference evidence="2 3" key="1">
    <citation type="submission" date="2016-10" db="EMBL/GenBank/DDBJ databases">
        <authorList>
            <person name="Varghese N."/>
            <person name="Submissions S."/>
        </authorList>
    </citation>
    <scope>NUCLEOTIDE SEQUENCE [LARGE SCALE GENOMIC DNA]</scope>
    <source>
        <strain evidence="2 3">CIP 109853</strain>
    </source>
</reference>
<proteinExistence type="predicted"/>
<evidence type="ECO:0000313" key="2">
    <source>
        <dbReference type="EMBL" id="SEP61106.1"/>
    </source>
</evidence>
<dbReference type="InterPro" id="IPR000182">
    <property type="entry name" value="GNAT_dom"/>
</dbReference>
<comment type="caution">
    <text evidence="2">The sequence shown here is derived from an EMBL/GenBank/DDBJ whole genome shotgun (WGS) entry which is preliminary data.</text>
</comment>
<dbReference type="PROSITE" id="PS51186">
    <property type="entry name" value="GNAT"/>
    <property type="match status" value="1"/>
</dbReference>
<dbReference type="Pfam" id="PF13508">
    <property type="entry name" value="Acetyltransf_7"/>
    <property type="match status" value="1"/>
</dbReference>
<dbReference type="InterPro" id="IPR016181">
    <property type="entry name" value="Acyl_CoA_acyltransferase"/>
</dbReference>
<dbReference type="Proteomes" id="UP000198512">
    <property type="component" value="Unassembled WGS sequence"/>
</dbReference>
<feature type="domain" description="N-acetyltransferase" evidence="1">
    <location>
        <begin position="1"/>
        <end position="135"/>
    </location>
</feature>
<keyword evidence="3" id="KW-1185">Reference proteome</keyword>
<dbReference type="CDD" id="cd04301">
    <property type="entry name" value="NAT_SF"/>
    <property type="match status" value="1"/>
</dbReference>
<sequence>MHDLTLRPLPTLLRPLANKFYRSHRSPMRAQADDVVWVAQQGELLAALCLRQLDEGYWLTRLFVAPAQRRQGLAARLLNAACESCQAPVWLLCHPDLSDFYAAHGFVPCSAPPLFLAERLMRYQRHKLLIAMVRRQAAADQWLDGTYR</sequence>
<gene>
    <name evidence="2" type="ORF">SAMN05216600_10179</name>
</gene>
<evidence type="ECO:0000259" key="1">
    <source>
        <dbReference type="PROSITE" id="PS51186"/>
    </source>
</evidence>
<organism evidence="2 3">
    <name type="scientific">Pseudomonas cuatrocienegasensis</name>
    <dbReference type="NCBI Taxonomy" id="543360"/>
    <lineage>
        <taxon>Bacteria</taxon>
        <taxon>Pseudomonadati</taxon>
        <taxon>Pseudomonadota</taxon>
        <taxon>Gammaproteobacteria</taxon>
        <taxon>Pseudomonadales</taxon>
        <taxon>Pseudomonadaceae</taxon>
        <taxon>Pseudomonas</taxon>
    </lineage>
</organism>
<dbReference type="EMBL" id="FOFP01000001">
    <property type="protein sequence ID" value="SEP61106.1"/>
    <property type="molecule type" value="Genomic_DNA"/>
</dbReference>
<evidence type="ECO:0000313" key="3">
    <source>
        <dbReference type="Proteomes" id="UP000198512"/>
    </source>
</evidence>
<accession>A0ABY1B038</accession>